<organism evidence="2 3">
    <name type="scientific">Marinobacterium lacunae</name>
    <dbReference type="NCBI Taxonomy" id="1232683"/>
    <lineage>
        <taxon>Bacteria</taxon>
        <taxon>Pseudomonadati</taxon>
        <taxon>Pseudomonadota</taxon>
        <taxon>Gammaproteobacteria</taxon>
        <taxon>Oceanospirillales</taxon>
        <taxon>Oceanospirillaceae</taxon>
        <taxon>Marinobacterium</taxon>
    </lineage>
</organism>
<dbReference type="NCBIfam" id="NF041907">
    <property type="entry name" value="CLCA_X"/>
    <property type="match status" value="1"/>
</dbReference>
<protein>
    <submittedName>
        <fullName evidence="2">Glutamate synthase [NADPH] large chain</fullName>
        <ecNumber evidence="2">1.4.1.13</ecNumber>
    </submittedName>
</protein>
<dbReference type="AlphaFoldDB" id="A0A081FW13"/>
<keyword evidence="2" id="KW-0560">Oxidoreductase</keyword>
<proteinExistence type="predicted"/>
<dbReference type="PATRIC" id="fig|1232683.4.peg.3140"/>
<evidence type="ECO:0000259" key="1">
    <source>
        <dbReference type="Pfam" id="PF18796"/>
    </source>
</evidence>
<dbReference type="Proteomes" id="UP000028252">
    <property type="component" value="Unassembled WGS sequence"/>
</dbReference>
<name>A0A081FW13_9GAMM</name>
<gene>
    <name evidence="2" type="ORF">ADIMK_3190</name>
</gene>
<keyword evidence="3" id="KW-1185">Reference proteome</keyword>
<sequence>MADREFFRNGPDHRAGHEVDFGIIRKRFDFRTIRVGRWVSSAEQFSAAARFYDALCDLMLILRVPEAVISLRGTLGLHYGTGGRPGVAAHYDAAQHVFALAKNAGPGSIAHEWFHAFDHYIADHAFDRVAPGVFGSRAWLHDHAMIEHPLNTLLGSCYRAIMLSQDGAQASELVKRSLAADKARGVIYYSLPEEVCARAFEAWVQDAGVKNQFLVKGTQQSPEALSGLYPQGEARARIGSAFGEYFSVLGRALNR</sequence>
<dbReference type="RefSeq" id="WP_036190252.1">
    <property type="nucleotide sequence ID" value="NZ_JMQN01000047.1"/>
</dbReference>
<dbReference type="EC" id="1.4.1.13" evidence="2"/>
<comment type="caution">
    <text evidence="2">The sequence shown here is derived from an EMBL/GenBank/DDBJ whole genome shotgun (WGS) entry which is preliminary data.</text>
</comment>
<dbReference type="GO" id="GO:0004355">
    <property type="term" value="F:glutamate synthase (NADPH) activity"/>
    <property type="evidence" value="ECO:0007669"/>
    <property type="project" value="UniProtKB-EC"/>
</dbReference>
<evidence type="ECO:0000313" key="3">
    <source>
        <dbReference type="Proteomes" id="UP000028252"/>
    </source>
</evidence>
<evidence type="ECO:0000313" key="2">
    <source>
        <dbReference type="EMBL" id="KEA62718.1"/>
    </source>
</evidence>
<dbReference type="EMBL" id="JMQN01000047">
    <property type="protein sequence ID" value="KEA62718.1"/>
    <property type="molecule type" value="Genomic_DNA"/>
</dbReference>
<dbReference type="Pfam" id="PF18796">
    <property type="entry name" value="LPD1"/>
    <property type="match status" value="1"/>
</dbReference>
<accession>A0A081FW13</accession>
<dbReference type="eggNOG" id="COG1040">
    <property type="taxonomic scope" value="Bacteria"/>
</dbReference>
<dbReference type="STRING" id="1232683.ADIMK_3190"/>
<dbReference type="InterPro" id="IPR041047">
    <property type="entry name" value="LPD1"/>
</dbReference>
<feature type="domain" description="Large polyvalent protein-associated" evidence="1">
    <location>
        <begin position="180"/>
        <end position="253"/>
    </location>
</feature>
<dbReference type="OrthoDB" id="343736at2"/>
<reference evidence="2 3" key="1">
    <citation type="submission" date="2014-04" db="EMBL/GenBank/DDBJ databases">
        <title>Marinobacterium kochiensis sp. nov., isolated from sediment sample collected from Kochi backwaters in Kerala, India.</title>
        <authorList>
            <person name="Singh A."/>
            <person name="Pinnaka A.K."/>
        </authorList>
    </citation>
    <scope>NUCLEOTIDE SEQUENCE [LARGE SCALE GENOMIC DNA]</scope>
    <source>
        <strain evidence="2 3">AK27</strain>
    </source>
</reference>